<sequence>MAIVKLRRTVIKGDHFQDEDTGRSIGIRGINLSGSCKLPKAIHSSKEVCSEISFKDRPFPLEEAHEHLTRLAYWGLSVIRLLVPWEALEPYASGKYDEEYIEYLIELLKLFPKYGLQAIIDPHQDVWSRATGGSGNPIWTLDAAGLNPENFLQTYAASNQFRIKIRPEGGRRPFREVGWELCPTCLFYDVHLIFGRA</sequence>
<reference evidence="1" key="1">
    <citation type="submission" date="2022-04" db="EMBL/GenBank/DDBJ databases">
        <title>Genome of the entomopathogenic fungus Entomophthora muscae.</title>
        <authorList>
            <person name="Elya C."/>
            <person name="Lovett B.R."/>
            <person name="Lee E."/>
            <person name="Macias A.M."/>
            <person name="Hajek A.E."/>
            <person name="De Bivort B.L."/>
            <person name="Kasson M.T."/>
            <person name="De Fine Licht H.H."/>
            <person name="Stajich J.E."/>
        </authorList>
    </citation>
    <scope>NUCLEOTIDE SEQUENCE</scope>
    <source>
        <strain evidence="1">Berkeley</strain>
    </source>
</reference>
<evidence type="ECO:0000313" key="1">
    <source>
        <dbReference type="EMBL" id="KAJ9048500.1"/>
    </source>
</evidence>
<comment type="caution">
    <text evidence="1">The sequence shown here is derived from an EMBL/GenBank/DDBJ whole genome shotgun (WGS) entry which is preliminary data.</text>
</comment>
<dbReference type="Proteomes" id="UP001165960">
    <property type="component" value="Unassembled WGS sequence"/>
</dbReference>
<accession>A0ACC2REJ8</accession>
<proteinExistence type="predicted"/>
<organism evidence="1 2">
    <name type="scientific">Entomophthora muscae</name>
    <dbReference type="NCBI Taxonomy" id="34485"/>
    <lineage>
        <taxon>Eukaryota</taxon>
        <taxon>Fungi</taxon>
        <taxon>Fungi incertae sedis</taxon>
        <taxon>Zoopagomycota</taxon>
        <taxon>Entomophthoromycotina</taxon>
        <taxon>Entomophthoromycetes</taxon>
        <taxon>Entomophthorales</taxon>
        <taxon>Entomophthoraceae</taxon>
        <taxon>Entomophthora</taxon>
    </lineage>
</organism>
<evidence type="ECO:0000313" key="2">
    <source>
        <dbReference type="Proteomes" id="UP001165960"/>
    </source>
</evidence>
<name>A0ACC2REJ8_9FUNG</name>
<protein>
    <submittedName>
        <fullName evidence="1">Uncharacterized protein</fullName>
    </submittedName>
</protein>
<dbReference type="EMBL" id="QTSX02007388">
    <property type="protein sequence ID" value="KAJ9048500.1"/>
    <property type="molecule type" value="Genomic_DNA"/>
</dbReference>
<keyword evidence="2" id="KW-1185">Reference proteome</keyword>
<gene>
    <name evidence="1" type="ORF">DSO57_1034517</name>
</gene>